<reference evidence="1 2" key="1">
    <citation type="submission" date="2016-10" db="EMBL/GenBank/DDBJ databases">
        <authorList>
            <person name="de Groot N.N."/>
        </authorList>
    </citation>
    <scope>NUCLEOTIDE SEQUENCE [LARGE SCALE GENOMIC DNA]</scope>
    <source>
        <strain evidence="1 2">CGMCC 1.9157</strain>
    </source>
</reference>
<dbReference type="STRING" id="655353.SAMN04488056_106141"/>
<name>A0A1I5HCQ2_9HYPH</name>
<accession>A0A1I5HCQ2</accession>
<protein>
    <submittedName>
        <fullName evidence="1">Uncharacterized protein</fullName>
    </submittedName>
</protein>
<evidence type="ECO:0000313" key="1">
    <source>
        <dbReference type="EMBL" id="SFO45591.1"/>
    </source>
</evidence>
<dbReference type="OrthoDB" id="9888659at2"/>
<dbReference type="AlphaFoldDB" id="A0A1I5HCQ2"/>
<organism evidence="1 2">
    <name type="scientific">Cohaesibacter marisflavi</name>
    <dbReference type="NCBI Taxonomy" id="655353"/>
    <lineage>
        <taxon>Bacteria</taxon>
        <taxon>Pseudomonadati</taxon>
        <taxon>Pseudomonadota</taxon>
        <taxon>Alphaproteobacteria</taxon>
        <taxon>Hyphomicrobiales</taxon>
        <taxon>Cohaesibacteraceae</taxon>
    </lineage>
</organism>
<gene>
    <name evidence="1" type="ORF">SAMN04488056_106141</name>
</gene>
<proteinExistence type="predicted"/>
<dbReference type="Proteomes" id="UP000199236">
    <property type="component" value="Unassembled WGS sequence"/>
</dbReference>
<dbReference type="EMBL" id="FOVR01000006">
    <property type="protein sequence ID" value="SFO45591.1"/>
    <property type="molecule type" value="Genomic_DNA"/>
</dbReference>
<dbReference type="RefSeq" id="WP_090072971.1">
    <property type="nucleotide sequence ID" value="NZ_FOVR01000006.1"/>
</dbReference>
<keyword evidence="2" id="KW-1185">Reference proteome</keyword>
<evidence type="ECO:0000313" key="2">
    <source>
        <dbReference type="Proteomes" id="UP000199236"/>
    </source>
</evidence>
<sequence>MTYALSNKKISALLAASRLDLDAAGGAEAVSEITGYRAQSLDRMARPKEPDDPSRQQSMSLLVLAEIILFSEGRSNNGVKRLADLAGMIAIPKPDGCQVGRGHAAFCAVTEEFAGLVKALSEALADDGKVSAQEIVDQDLCGKLQALARVCMTLEARYTARVEEGE</sequence>